<dbReference type="Gene3D" id="1.10.274.10">
    <property type="entry name" value="PtsI, HPr-binding domain"/>
    <property type="match status" value="1"/>
</dbReference>
<feature type="domain" description="Phosphotransferase system enzyme I N-terminal" evidence="3">
    <location>
        <begin position="59"/>
        <end position="182"/>
    </location>
</feature>
<dbReference type="PANTHER" id="PTHR46244:SF3">
    <property type="entry name" value="PHOSPHOENOLPYRUVATE-PROTEIN PHOSPHOTRANSFERASE"/>
    <property type="match status" value="1"/>
</dbReference>
<dbReference type="GO" id="GO:0016740">
    <property type="term" value="F:transferase activity"/>
    <property type="evidence" value="ECO:0007669"/>
    <property type="project" value="UniProtKB-KW"/>
</dbReference>
<organism evidence="4">
    <name type="scientific">marine metagenome</name>
    <dbReference type="NCBI Taxonomy" id="408172"/>
    <lineage>
        <taxon>unclassified sequences</taxon>
        <taxon>metagenomes</taxon>
        <taxon>ecological metagenomes</taxon>
    </lineage>
</organism>
<dbReference type="GO" id="GO:0009401">
    <property type="term" value="P:phosphoenolpyruvate-dependent sugar phosphotransferase system"/>
    <property type="evidence" value="ECO:0007669"/>
    <property type="project" value="InterPro"/>
</dbReference>
<keyword evidence="2" id="KW-0808">Transferase</keyword>
<dbReference type="InterPro" id="IPR008731">
    <property type="entry name" value="PTS_EIN"/>
</dbReference>
<dbReference type="AlphaFoldDB" id="A0A382QDU7"/>
<protein>
    <recommendedName>
        <fullName evidence="3">Phosphotransferase system enzyme I N-terminal domain-containing protein</fullName>
    </recommendedName>
</protein>
<evidence type="ECO:0000313" key="4">
    <source>
        <dbReference type="EMBL" id="SVC83734.1"/>
    </source>
</evidence>
<sequence>MRLGPLTQFSQKTNRYQAAERANRGAGDVFPLIAFPDFGASITLSRVLDRRNTGEKMLRGIPVSQGVSHSRVVVLNRTRIDPAKCDIAEPDLAREEDRLQSSLAETRRQILSLQGRLRDAMGAKEALIFDSHLLVLEDPMLLEEVSRFIREDLVSAEYAFFKASEKYADALAKVDDAYLSERAADIRDVTQRVLANLMGRPTCAGLADLTEPCIVVAHDLTPSDTAMMDPA</sequence>
<gene>
    <name evidence="4" type="ORF">METZ01_LOCUS336588</name>
</gene>
<dbReference type="InterPro" id="IPR050499">
    <property type="entry name" value="PEP-utilizing_PTS_enzyme"/>
</dbReference>
<dbReference type="InterPro" id="IPR036618">
    <property type="entry name" value="PtsI_HPr-bd_sf"/>
</dbReference>
<dbReference type="PANTHER" id="PTHR46244">
    <property type="entry name" value="PHOSPHOENOLPYRUVATE-PROTEIN PHOSPHOTRANSFERASE"/>
    <property type="match status" value="1"/>
</dbReference>
<evidence type="ECO:0000256" key="1">
    <source>
        <dbReference type="ARBA" id="ARBA00007837"/>
    </source>
</evidence>
<evidence type="ECO:0000259" key="3">
    <source>
        <dbReference type="Pfam" id="PF05524"/>
    </source>
</evidence>
<proteinExistence type="inferred from homology"/>
<feature type="non-terminal residue" evidence="4">
    <location>
        <position position="231"/>
    </location>
</feature>
<reference evidence="4" key="1">
    <citation type="submission" date="2018-05" db="EMBL/GenBank/DDBJ databases">
        <authorList>
            <person name="Lanie J.A."/>
            <person name="Ng W.-L."/>
            <person name="Kazmierczak K.M."/>
            <person name="Andrzejewski T.M."/>
            <person name="Davidsen T.M."/>
            <person name="Wayne K.J."/>
            <person name="Tettelin H."/>
            <person name="Glass J.I."/>
            <person name="Rusch D."/>
            <person name="Podicherti R."/>
            <person name="Tsui H.-C.T."/>
            <person name="Winkler M.E."/>
        </authorList>
    </citation>
    <scope>NUCLEOTIDE SEQUENCE</scope>
</reference>
<accession>A0A382QDU7</accession>
<name>A0A382QDU7_9ZZZZ</name>
<evidence type="ECO:0000256" key="2">
    <source>
        <dbReference type="ARBA" id="ARBA00022679"/>
    </source>
</evidence>
<dbReference type="SUPFAM" id="SSF47831">
    <property type="entry name" value="Enzyme I of the PEP:sugar phosphotransferase system HPr-binding (sub)domain"/>
    <property type="match status" value="1"/>
</dbReference>
<dbReference type="EMBL" id="UINC01113846">
    <property type="protein sequence ID" value="SVC83734.1"/>
    <property type="molecule type" value="Genomic_DNA"/>
</dbReference>
<dbReference type="Pfam" id="PF05524">
    <property type="entry name" value="PEP-utilisers_N"/>
    <property type="match status" value="1"/>
</dbReference>
<dbReference type="Gene3D" id="3.50.30.10">
    <property type="entry name" value="Phosphohistidine domain"/>
    <property type="match status" value="1"/>
</dbReference>
<comment type="similarity">
    <text evidence="1">Belongs to the PEP-utilizing enzyme family.</text>
</comment>